<evidence type="ECO:0000256" key="2">
    <source>
        <dbReference type="ARBA" id="ARBA00022691"/>
    </source>
</evidence>
<organism evidence="7">
    <name type="scientific">Baileyella intestinalis</name>
    <dbReference type="NCBI Taxonomy" id="2606709"/>
    <lineage>
        <taxon>Bacteria</taxon>
        <taxon>Bacillati</taxon>
        <taxon>Bacillota</taxon>
        <taxon>Clostridia</taxon>
        <taxon>Peptostreptococcales</taxon>
        <taxon>Anaerovoracaceae</taxon>
        <taxon>Baileyella</taxon>
    </lineage>
</organism>
<dbReference type="AlphaFoldDB" id="A0A6A8MA73"/>
<evidence type="ECO:0000313" key="7">
    <source>
        <dbReference type="EMBL" id="MST68196.1"/>
    </source>
</evidence>
<keyword evidence="2" id="KW-0949">S-adenosyl-L-methionine</keyword>
<dbReference type="GO" id="GO:0051536">
    <property type="term" value="F:iron-sulfur cluster binding"/>
    <property type="evidence" value="ECO:0007669"/>
    <property type="project" value="UniProtKB-KW"/>
</dbReference>
<reference evidence="7" key="1">
    <citation type="submission" date="2019-09" db="EMBL/GenBank/DDBJ databases">
        <title>In-depth cultivation of the pig gut microbiome towards novel bacterial diversity and tailored functional studies.</title>
        <authorList>
            <person name="Wylensek D."/>
            <person name="Hitch T.C.A."/>
            <person name="Clavel T."/>
        </authorList>
    </citation>
    <scope>NUCLEOTIDE SEQUENCE</scope>
    <source>
        <strain evidence="7">RF-744-FAT-WT-3</strain>
    </source>
</reference>
<dbReference type="GO" id="GO:0031419">
    <property type="term" value="F:cobalamin binding"/>
    <property type="evidence" value="ECO:0007669"/>
    <property type="project" value="InterPro"/>
</dbReference>
<dbReference type="InterPro" id="IPR023404">
    <property type="entry name" value="rSAM_horseshoe"/>
</dbReference>
<evidence type="ECO:0000256" key="4">
    <source>
        <dbReference type="ARBA" id="ARBA00023004"/>
    </source>
</evidence>
<dbReference type="InterPro" id="IPR051198">
    <property type="entry name" value="BchE-like"/>
</dbReference>
<dbReference type="GO" id="GO:0046872">
    <property type="term" value="F:metal ion binding"/>
    <property type="evidence" value="ECO:0007669"/>
    <property type="project" value="UniProtKB-KW"/>
</dbReference>
<keyword evidence="5" id="KW-0411">Iron-sulfur</keyword>
<dbReference type="PANTHER" id="PTHR43409">
    <property type="entry name" value="ANAEROBIC MAGNESIUM-PROTOPORPHYRIN IX MONOMETHYL ESTER CYCLASE-RELATED"/>
    <property type="match status" value="1"/>
</dbReference>
<dbReference type="RefSeq" id="WP_154571670.1">
    <property type="nucleotide sequence ID" value="NZ_DBEZJY010000081.1"/>
</dbReference>
<dbReference type="Gene3D" id="3.80.30.20">
    <property type="entry name" value="tm_1862 like domain"/>
    <property type="match status" value="1"/>
</dbReference>
<sequence length="505" mass="58468">MRLLLTTIENDCIHSKLALKNLYSAVEGSPADVSVKEYPREMTTSEIYDDIVRGDYDIVYFHTNMAISSRIDNIAELVKKAMPVVNIILGGREVSFGTRKYMEDHPQVDFVFRGYGEMILFRFVKALLTYSFDFDRIGGLAYRENDEIYVNDFPENMDYDKIPFPYEQEELTARDQVYYQSFRGDADRCAYAQVLPDRSISALPLGRVCSELRYFLIKEVKSVTFVEKWFNYNVDRAYKIWDYLISNDNGVTKFIFDVNGDYLDEETVRLLSGARKGLFEFNMDIESTNAEALDAAGRKANIYQLMYNVSKLLQMSEVKVNAYITAGLPFDTPQQFQRTFNKAYGLGTATLNIRILNLRKGTLLREEADKFGYVYNSRAPYQVIANDFMPAPELIKIKDIARVTGLYTGTEDFAQSLPRIFRDTSVKPYTFFQGLTEFIYRNDLMKKTGIKENLYRILYAYAQGQYDSSNETLKLQVLMDVIHDDLENSMSPEDVKKFDRKGWEL</sequence>
<evidence type="ECO:0000259" key="6">
    <source>
        <dbReference type="PROSITE" id="PS51332"/>
    </source>
</evidence>
<evidence type="ECO:0000256" key="5">
    <source>
        <dbReference type="ARBA" id="ARBA00023014"/>
    </source>
</evidence>
<feature type="domain" description="B12-binding" evidence="6">
    <location>
        <begin position="1"/>
        <end position="134"/>
    </location>
</feature>
<dbReference type="Gene3D" id="3.40.50.280">
    <property type="entry name" value="Cobalamin-binding domain"/>
    <property type="match status" value="1"/>
</dbReference>
<gene>
    <name evidence="7" type="ORF">FYJ66_01040</name>
</gene>
<dbReference type="Pfam" id="PF13311">
    <property type="entry name" value="DUF4080"/>
    <property type="match status" value="1"/>
</dbReference>
<accession>A0A6A8MA73</accession>
<dbReference type="PANTHER" id="PTHR43409:SF16">
    <property type="entry name" value="SLR0320 PROTEIN"/>
    <property type="match status" value="1"/>
</dbReference>
<dbReference type="EMBL" id="VUNB01000001">
    <property type="protein sequence ID" value="MST68196.1"/>
    <property type="molecule type" value="Genomic_DNA"/>
</dbReference>
<dbReference type="GO" id="GO:0003824">
    <property type="term" value="F:catalytic activity"/>
    <property type="evidence" value="ECO:0007669"/>
    <property type="project" value="InterPro"/>
</dbReference>
<dbReference type="GO" id="GO:0005829">
    <property type="term" value="C:cytosol"/>
    <property type="evidence" value="ECO:0007669"/>
    <property type="project" value="TreeGrafter"/>
</dbReference>
<comment type="cofactor">
    <cofactor evidence="1">
        <name>[4Fe-4S] cluster</name>
        <dbReference type="ChEBI" id="CHEBI:49883"/>
    </cofactor>
</comment>
<evidence type="ECO:0000256" key="3">
    <source>
        <dbReference type="ARBA" id="ARBA00022723"/>
    </source>
</evidence>
<dbReference type="PROSITE" id="PS51332">
    <property type="entry name" value="B12_BINDING"/>
    <property type="match status" value="1"/>
</dbReference>
<dbReference type="InterPro" id="IPR058240">
    <property type="entry name" value="rSAM_sf"/>
</dbReference>
<dbReference type="SMART" id="SM00729">
    <property type="entry name" value="Elp3"/>
    <property type="match status" value="1"/>
</dbReference>
<dbReference type="SUPFAM" id="SSF102114">
    <property type="entry name" value="Radical SAM enzymes"/>
    <property type="match status" value="1"/>
</dbReference>
<keyword evidence="4" id="KW-0408">Iron</keyword>
<proteinExistence type="predicted"/>
<keyword evidence="3" id="KW-0479">Metal-binding</keyword>
<name>A0A6A8MA73_9FIRM</name>
<dbReference type="InterPro" id="IPR006638">
    <property type="entry name" value="Elp3/MiaA/NifB-like_rSAM"/>
</dbReference>
<dbReference type="InterPro" id="IPR006158">
    <property type="entry name" value="Cobalamin-bd"/>
</dbReference>
<dbReference type="InterPro" id="IPR025288">
    <property type="entry name" value="DUF4080"/>
</dbReference>
<evidence type="ECO:0000256" key="1">
    <source>
        <dbReference type="ARBA" id="ARBA00001966"/>
    </source>
</evidence>
<comment type="caution">
    <text evidence="7">The sequence shown here is derived from an EMBL/GenBank/DDBJ whole genome shotgun (WGS) entry which is preliminary data.</text>
</comment>
<protein>
    <submittedName>
        <fullName evidence="7">DUF4080 domain-containing protein</fullName>
    </submittedName>
</protein>
<dbReference type="Pfam" id="PF02310">
    <property type="entry name" value="B12-binding"/>
    <property type="match status" value="1"/>
</dbReference>